<sequence>MEKSDFLPLLPFNLSPSRKQKKKENKEET</sequence>
<protein>
    <submittedName>
        <fullName evidence="2">Uncharacterized protein</fullName>
    </submittedName>
</protein>
<dbReference type="AlphaFoldDB" id="A0A2P2R0V4"/>
<name>A0A2P2R0V4_RHIMU</name>
<evidence type="ECO:0000256" key="1">
    <source>
        <dbReference type="SAM" id="MobiDB-lite"/>
    </source>
</evidence>
<accession>A0A2P2R0V4</accession>
<evidence type="ECO:0000313" key="2">
    <source>
        <dbReference type="EMBL" id="MBX72892.1"/>
    </source>
</evidence>
<feature type="region of interest" description="Disordered" evidence="1">
    <location>
        <begin position="1"/>
        <end position="29"/>
    </location>
</feature>
<proteinExistence type="predicted"/>
<organism evidence="2">
    <name type="scientific">Rhizophora mucronata</name>
    <name type="common">Asiatic mangrove</name>
    <dbReference type="NCBI Taxonomy" id="61149"/>
    <lineage>
        <taxon>Eukaryota</taxon>
        <taxon>Viridiplantae</taxon>
        <taxon>Streptophyta</taxon>
        <taxon>Embryophyta</taxon>
        <taxon>Tracheophyta</taxon>
        <taxon>Spermatophyta</taxon>
        <taxon>Magnoliopsida</taxon>
        <taxon>eudicotyledons</taxon>
        <taxon>Gunneridae</taxon>
        <taxon>Pentapetalae</taxon>
        <taxon>rosids</taxon>
        <taxon>fabids</taxon>
        <taxon>Malpighiales</taxon>
        <taxon>Rhizophoraceae</taxon>
        <taxon>Rhizophora</taxon>
    </lineage>
</organism>
<reference evidence="2" key="1">
    <citation type="submission" date="2018-02" db="EMBL/GenBank/DDBJ databases">
        <title>Rhizophora mucronata_Transcriptome.</title>
        <authorList>
            <person name="Meera S.P."/>
            <person name="Sreeshan A."/>
            <person name="Augustine A."/>
        </authorList>
    </citation>
    <scope>NUCLEOTIDE SEQUENCE</scope>
    <source>
        <tissue evidence="2">Leaf</tissue>
    </source>
</reference>
<feature type="compositionally biased region" description="Low complexity" evidence="1">
    <location>
        <begin position="1"/>
        <end position="17"/>
    </location>
</feature>
<dbReference type="EMBL" id="GGEC01092408">
    <property type="protein sequence ID" value="MBX72892.1"/>
    <property type="molecule type" value="Transcribed_RNA"/>
</dbReference>